<dbReference type="GO" id="GO:0032259">
    <property type="term" value="P:methylation"/>
    <property type="evidence" value="ECO:0007669"/>
    <property type="project" value="UniProtKB-KW"/>
</dbReference>
<evidence type="ECO:0000256" key="5">
    <source>
        <dbReference type="ARBA" id="ARBA00047942"/>
    </source>
</evidence>
<dbReference type="PROSITE" id="PS00092">
    <property type="entry name" value="N6_MTASE"/>
    <property type="match status" value="1"/>
</dbReference>
<dbReference type="RefSeq" id="WP_012186110.1">
    <property type="nucleotide sequence ID" value="NC_009954.1"/>
</dbReference>
<dbReference type="Pfam" id="PF07669">
    <property type="entry name" value="Eco57I"/>
    <property type="match status" value="1"/>
</dbReference>
<evidence type="ECO:0000313" key="7">
    <source>
        <dbReference type="EMBL" id="ABW01891.1"/>
    </source>
</evidence>
<dbReference type="EMBL" id="CP000852">
    <property type="protein sequence ID" value="ABW01891.1"/>
    <property type="molecule type" value="Genomic_DNA"/>
</dbReference>
<proteinExistence type="predicted"/>
<evidence type="ECO:0000256" key="3">
    <source>
        <dbReference type="ARBA" id="ARBA00022679"/>
    </source>
</evidence>
<dbReference type="Gene3D" id="3.40.50.150">
    <property type="entry name" value="Vaccinia Virus protein VP39"/>
    <property type="match status" value="1"/>
</dbReference>
<dbReference type="KEGG" id="cma:Cmaq_1062"/>
<evidence type="ECO:0000256" key="1">
    <source>
        <dbReference type="ARBA" id="ARBA00011900"/>
    </source>
</evidence>
<dbReference type="InterPro" id="IPR002052">
    <property type="entry name" value="DNA_methylase_N6_adenine_CS"/>
</dbReference>
<dbReference type="InterPro" id="IPR011639">
    <property type="entry name" value="MethylTrfase_TaqI-like_dom"/>
</dbReference>
<keyword evidence="8" id="KW-1185">Reference proteome</keyword>
<evidence type="ECO:0000259" key="6">
    <source>
        <dbReference type="Pfam" id="PF07669"/>
    </source>
</evidence>
<name>A8MDN5_CALMQ</name>
<feature type="domain" description="Type II methyltransferase M.TaqI-like" evidence="6">
    <location>
        <begin position="448"/>
        <end position="698"/>
    </location>
</feature>
<dbReference type="InterPro" id="IPR029063">
    <property type="entry name" value="SAM-dependent_MTases_sf"/>
</dbReference>
<gene>
    <name evidence="7" type="ordered locus">Cmaq_1062</name>
</gene>
<organism evidence="7 8">
    <name type="scientific">Caldivirga maquilingensis (strain ATCC 700844 / DSM 13496 / JCM 10307 / IC-167)</name>
    <dbReference type="NCBI Taxonomy" id="397948"/>
    <lineage>
        <taxon>Archaea</taxon>
        <taxon>Thermoproteota</taxon>
        <taxon>Thermoprotei</taxon>
        <taxon>Thermoproteales</taxon>
        <taxon>Thermoproteaceae</taxon>
        <taxon>Caldivirga</taxon>
    </lineage>
</organism>
<dbReference type="REBASE" id="16509">
    <property type="entry name" value="Cma167ORF1062P"/>
</dbReference>
<dbReference type="GO" id="GO:0006304">
    <property type="term" value="P:DNA modification"/>
    <property type="evidence" value="ECO:0007669"/>
    <property type="project" value="InterPro"/>
</dbReference>
<dbReference type="Proteomes" id="UP000001137">
    <property type="component" value="Chromosome"/>
</dbReference>
<dbReference type="GeneID" id="5710134"/>
<dbReference type="PANTHER" id="PTHR33841">
    <property type="entry name" value="DNA METHYLTRANSFERASE YEEA-RELATED"/>
    <property type="match status" value="1"/>
</dbReference>
<dbReference type="GO" id="GO:0009007">
    <property type="term" value="F:site-specific DNA-methyltransferase (adenine-specific) activity"/>
    <property type="evidence" value="ECO:0007669"/>
    <property type="project" value="UniProtKB-EC"/>
</dbReference>
<accession>A8MDN5</accession>
<dbReference type="PRINTS" id="PR00507">
    <property type="entry name" value="N12N6MTFRASE"/>
</dbReference>
<keyword evidence="2" id="KW-0489">Methyltransferase</keyword>
<evidence type="ECO:0000256" key="4">
    <source>
        <dbReference type="ARBA" id="ARBA00022691"/>
    </source>
</evidence>
<evidence type="ECO:0000313" key="8">
    <source>
        <dbReference type="Proteomes" id="UP000001137"/>
    </source>
</evidence>
<evidence type="ECO:0000256" key="2">
    <source>
        <dbReference type="ARBA" id="ARBA00022603"/>
    </source>
</evidence>
<dbReference type="eggNOG" id="arCOG03521">
    <property type="taxonomic scope" value="Archaea"/>
</dbReference>
<dbReference type="InterPro" id="IPR050953">
    <property type="entry name" value="N4_N6_ade-DNA_methylase"/>
</dbReference>
<dbReference type="HOGENOM" id="CLU_009149_0_0_2"/>
<dbReference type="STRING" id="397948.Cmaq_1062"/>
<dbReference type="SUPFAM" id="SSF53335">
    <property type="entry name" value="S-adenosyl-L-methionine-dependent methyltransferases"/>
    <property type="match status" value="1"/>
</dbReference>
<dbReference type="PANTHER" id="PTHR33841:SF4">
    <property type="entry name" value="RESTRICTION MODIFICATION SYSTEM DNA SPECIFICITY DOMAIN"/>
    <property type="match status" value="1"/>
</dbReference>
<keyword evidence="4" id="KW-0949">S-adenosyl-L-methionine</keyword>
<protein>
    <recommendedName>
        <fullName evidence="1">site-specific DNA-methyltransferase (adenine-specific)</fullName>
        <ecNumber evidence="1">2.1.1.72</ecNumber>
    </recommendedName>
</protein>
<dbReference type="AlphaFoldDB" id="A8MDN5"/>
<keyword evidence="3" id="KW-0808">Transferase</keyword>
<sequence>MAAQPQISIDDVLNCFLQGIREANNEEELRIRISRCIEDMILEPLGITQYGGRYEYTLVSGARVDALYGHVIIEYKAPGRLSTNTDITKAKDQVINYIKTEAASKAEWDRYLGIIISDRIAFVRYYKPQDTWILRGPYNITRESIIKIIEALRGLRRKALSVDNLLRDFGSQSELAGRVIRALYRRLIETGNPRTRVLFEDWMRLFRQATGYRPEELEELPTLAQEYGLADNVNFDALIFAIQTYYAFILKLLAAEVVYLYGGGRFYISYIADLDDAYTRGSVNALRDELRELESGGIFRHFGYENFLEGDYFSWYLEELDGELAGALAEVIRRLSDYEPATPQLEPEYARDLLKRLYQELMPRDIRHNLGEYYTPDWLADFLLDEVGLSLGNLMEMGKEDSLKPLQQLRVLDPACGSGTFLVRYIARLRAYAREYFLEDVLVDYVLQNVVGYDLNPLAVLTARTNYLLMIADLPKKGTIEIPIYMADSLMVERRSTLMGDVYALRTTAGEFRIPANIIEKNLLPDILHEVTDALRNRYKPEEFKARLQYRFKELGENELSVLLDFYSTLLKLEEEGKDDVWVSIIRNAFAPILRGKFDYIVGNPPWVNWENLPEDFRELSNDLWQHYGLAEIRGKMGLGKVKRDLAMLFMARCFDLYLKPGGKHAFLMPFTVFKTQAGSGFRRFLATKTRVHVVHDMVTLYPFEGAVNRVSAIVVEKPETGNATGNKGGVRHIIWVNRTGKPIPTDAHLEDVLKVTERFEAIMAPVVERDPSSPWMQVTSKVLPYIRKITSGTSPYEAHAGVYTALNQVYFIQIKQRLPDGKLLIINPPEPGQKKRVKQVEVTIEPDLVYPLIRGRDVKRWYVDYKERYIILPTDEQGNMIKHYEMKIKYPNTYRYFYEFFRDLVNRGGEPYKSKLEPYRRLPLEVAEKSAPPFYWVFNVEPSLVPYKVVWSRIAGGISGKAVSFSCAVVEPIEIKDLGKKPVIPDDGTILIDLKDPKEAYYIAGVLNSIIVRTTIAAYTYELRQETHIVDFIRIPRYDPNNELHGRISELSRRAHEIARCIHASAKPEYCGFIRDPEGGLRKIEDELDRAVAQLYGIPEDALEEFRKLLGVLSGESVPEEEESVVGVVRPSVEFLKVNVVAGQTDYLEVNIVTAGLCDKAVLILKWPWGTQTLNLDDGRHRIEVKVPEGVYEVAYSFKCSGYEYDGSVKVTASSKVPEGPRRSRTLRLG</sequence>
<dbReference type="OrthoDB" id="45790at2157"/>
<reference evidence="7 8" key="1">
    <citation type="submission" date="2007-10" db="EMBL/GenBank/DDBJ databases">
        <title>Complete sequence of Caldivirga maquilingensis IC-167.</title>
        <authorList>
            <consortium name="US DOE Joint Genome Institute"/>
            <person name="Copeland A."/>
            <person name="Lucas S."/>
            <person name="Lapidus A."/>
            <person name="Barry K."/>
            <person name="Glavina del Rio T."/>
            <person name="Dalin E."/>
            <person name="Tice H."/>
            <person name="Pitluck S."/>
            <person name="Saunders E."/>
            <person name="Brettin T."/>
            <person name="Bruce D."/>
            <person name="Detter J.C."/>
            <person name="Han C."/>
            <person name="Schmutz J."/>
            <person name="Larimer F."/>
            <person name="Land M."/>
            <person name="Hauser L."/>
            <person name="Kyrpides N."/>
            <person name="Ivanova N."/>
            <person name="Biddle J.F."/>
            <person name="Zhang Z."/>
            <person name="Fitz-Gibbon S.T."/>
            <person name="Lowe T.M."/>
            <person name="Saltikov C."/>
            <person name="House C.H."/>
            <person name="Richardson P."/>
        </authorList>
    </citation>
    <scope>NUCLEOTIDE SEQUENCE [LARGE SCALE GENOMIC DNA]</scope>
    <source>
        <strain evidence="8">ATCC 700844 / DSM 13496 / JCM 10307 / IC-167</strain>
    </source>
</reference>
<comment type="catalytic activity">
    <reaction evidence="5">
        <text>a 2'-deoxyadenosine in DNA + S-adenosyl-L-methionine = an N(6)-methyl-2'-deoxyadenosine in DNA + S-adenosyl-L-homocysteine + H(+)</text>
        <dbReference type="Rhea" id="RHEA:15197"/>
        <dbReference type="Rhea" id="RHEA-COMP:12418"/>
        <dbReference type="Rhea" id="RHEA-COMP:12419"/>
        <dbReference type="ChEBI" id="CHEBI:15378"/>
        <dbReference type="ChEBI" id="CHEBI:57856"/>
        <dbReference type="ChEBI" id="CHEBI:59789"/>
        <dbReference type="ChEBI" id="CHEBI:90615"/>
        <dbReference type="ChEBI" id="CHEBI:90616"/>
        <dbReference type="EC" id="2.1.1.72"/>
    </reaction>
</comment>
<dbReference type="EC" id="2.1.1.72" evidence="1"/>
<dbReference type="GO" id="GO:0003676">
    <property type="term" value="F:nucleic acid binding"/>
    <property type="evidence" value="ECO:0007669"/>
    <property type="project" value="InterPro"/>
</dbReference>